<dbReference type="Proteomes" id="UP000824120">
    <property type="component" value="Chromosome 2"/>
</dbReference>
<feature type="transmembrane region" description="Helical" evidence="1">
    <location>
        <begin position="7"/>
        <end position="28"/>
    </location>
</feature>
<accession>A0A9J6ABL6</accession>
<organism evidence="2 3">
    <name type="scientific">Solanum commersonii</name>
    <name type="common">Commerson's wild potato</name>
    <name type="synonym">Commerson's nightshade</name>
    <dbReference type="NCBI Taxonomy" id="4109"/>
    <lineage>
        <taxon>Eukaryota</taxon>
        <taxon>Viridiplantae</taxon>
        <taxon>Streptophyta</taxon>
        <taxon>Embryophyta</taxon>
        <taxon>Tracheophyta</taxon>
        <taxon>Spermatophyta</taxon>
        <taxon>Magnoliopsida</taxon>
        <taxon>eudicotyledons</taxon>
        <taxon>Gunneridae</taxon>
        <taxon>Pentapetalae</taxon>
        <taxon>asterids</taxon>
        <taxon>lamiids</taxon>
        <taxon>Solanales</taxon>
        <taxon>Solanaceae</taxon>
        <taxon>Solanoideae</taxon>
        <taxon>Solaneae</taxon>
        <taxon>Solanum</taxon>
    </lineage>
</organism>
<name>A0A9J6ABL6_SOLCO</name>
<evidence type="ECO:0000256" key="1">
    <source>
        <dbReference type="SAM" id="Phobius"/>
    </source>
</evidence>
<keyword evidence="1" id="KW-1133">Transmembrane helix</keyword>
<keyword evidence="1" id="KW-0472">Membrane</keyword>
<gene>
    <name evidence="2" type="ORF">H5410_006529</name>
</gene>
<comment type="caution">
    <text evidence="2">The sequence shown here is derived from an EMBL/GenBank/DDBJ whole genome shotgun (WGS) entry which is preliminary data.</text>
</comment>
<dbReference type="EMBL" id="JACXVP010000002">
    <property type="protein sequence ID" value="KAG5621311.1"/>
    <property type="molecule type" value="Genomic_DNA"/>
</dbReference>
<proteinExistence type="predicted"/>
<keyword evidence="3" id="KW-1185">Reference proteome</keyword>
<dbReference type="AlphaFoldDB" id="A0A9J6ABL6"/>
<evidence type="ECO:0000313" key="3">
    <source>
        <dbReference type="Proteomes" id="UP000824120"/>
    </source>
</evidence>
<keyword evidence="1" id="KW-0812">Transmembrane</keyword>
<protein>
    <submittedName>
        <fullName evidence="2">Uncharacterized protein</fullName>
    </submittedName>
</protein>
<reference evidence="2 3" key="1">
    <citation type="submission" date="2020-09" db="EMBL/GenBank/DDBJ databases">
        <title>De no assembly of potato wild relative species, Solanum commersonii.</title>
        <authorList>
            <person name="Cho K."/>
        </authorList>
    </citation>
    <scope>NUCLEOTIDE SEQUENCE [LARGE SCALE GENOMIC DNA]</scope>
    <source>
        <strain evidence="2">LZ3.2</strain>
        <tissue evidence="2">Leaf</tissue>
    </source>
</reference>
<evidence type="ECO:0000313" key="2">
    <source>
        <dbReference type="EMBL" id="KAG5621311.1"/>
    </source>
</evidence>
<sequence>MRGPPNLLATVPVTSLSLIGHIVLRFFVLPYDCGVPLTMVSCIDINGTYIKNSIADVFNK</sequence>